<sequence>MFKNKSLKFLITISQRGKYRLGTAALLIFFSSICSLGPYYITYLIIDNIINPPFIMAELLSLGGIAALFIIGQMIFSGIAMTQSHIAAYDILFDLRVALTQKLSRLPLGYYSSTSSGTIKKIMMGNIEDIEEFVAHNLVDLISVVFLPIIIFLWLASFSLSLAILSILPVLVGVGLQRFRMKLEAGNIQKFFKIKSDMNTTIIDFIRGMPVIKAFNLSVFSFKKYREEADRYSQYWIDMNKKAAAFFATYALLMDCGVLVLLPAGGYMYATGRIALSTFLMFLFIGIGLTRFMKQLTSFGSNLTQIFKGVDELRTVLEAAEIDNNGSITILKNYDLDFKHVSFGYGRNLVLDDVSFRLKQGTITALVGPSGAGKTTVARLIPRFWDVTRGEIILGGHKLKDIQGDVLMKHVSFVFQDIFMFNDTVIENIRMGDTSISEEKVIEIAQQAQADEFIQKLGNGYHTVIGTTGVHLSGGEQQRIAIARALAKNSPVIVLDEATSYADTENEDKIQKALNELLKDKTVIVIAHRLSTIQNVNQILYIEKGKIMEQGSHQQLINEGGRYKRMWDLHMDAVHWGIKQATESKNRRKEGIAC</sequence>
<dbReference type="SUPFAM" id="SSF90123">
    <property type="entry name" value="ABC transporter transmembrane region"/>
    <property type="match status" value="1"/>
</dbReference>
<keyword evidence="6 12" id="KW-0067">ATP-binding</keyword>
<evidence type="ECO:0000313" key="13">
    <source>
        <dbReference type="Proteomes" id="UP000198964"/>
    </source>
</evidence>
<evidence type="ECO:0000256" key="3">
    <source>
        <dbReference type="ARBA" id="ARBA00022475"/>
    </source>
</evidence>
<feature type="transmembrane region" description="Helical" evidence="9">
    <location>
        <begin position="243"/>
        <end position="262"/>
    </location>
</feature>
<organism evidence="12 13">
    <name type="scientific">Sunxiuqinia elliptica</name>
    <dbReference type="NCBI Taxonomy" id="655355"/>
    <lineage>
        <taxon>Bacteria</taxon>
        <taxon>Pseudomonadati</taxon>
        <taxon>Bacteroidota</taxon>
        <taxon>Bacteroidia</taxon>
        <taxon>Marinilabiliales</taxon>
        <taxon>Prolixibacteraceae</taxon>
        <taxon>Sunxiuqinia</taxon>
    </lineage>
</organism>
<feature type="domain" description="ABC transmembrane type-1" evidence="11">
    <location>
        <begin position="24"/>
        <end position="305"/>
    </location>
</feature>
<keyword evidence="13" id="KW-1185">Reference proteome</keyword>
<keyword evidence="3" id="KW-1003">Cell membrane</keyword>
<dbReference type="PROSITE" id="PS50929">
    <property type="entry name" value="ABC_TM1F"/>
    <property type="match status" value="1"/>
</dbReference>
<evidence type="ECO:0000259" key="10">
    <source>
        <dbReference type="PROSITE" id="PS50893"/>
    </source>
</evidence>
<accession>A0A1I2KUS7</accession>
<dbReference type="PROSITE" id="PS00211">
    <property type="entry name" value="ABC_TRANSPORTER_1"/>
    <property type="match status" value="1"/>
</dbReference>
<dbReference type="SMART" id="SM00382">
    <property type="entry name" value="AAA"/>
    <property type="match status" value="1"/>
</dbReference>
<evidence type="ECO:0000256" key="2">
    <source>
        <dbReference type="ARBA" id="ARBA00022448"/>
    </source>
</evidence>
<evidence type="ECO:0000256" key="7">
    <source>
        <dbReference type="ARBA" id="ARBA00022989"/>
    </source>
</evidence>
<evidence type="ECO:0000256" key="1">
    <source>
        <dbReference type="ARBA" id="ARBA00004651"/>
    </source>
</evidence>
<dbReference type="InterPro" id="IPR017871">
    <property type="entry name" value="ABC_transporter-like_CS"/>
</dbReference>
<feature type="transmembrane region" description="Helical" evidence="9">
    <location>
        <begin position="53"/>
        <end position="76"/>
    </location>
</feature>
<dbReference type="Proteomes" id="UP000198964">
    <property type="component" value="Unassembled WGS sequence"/>
</dbReference>
<dbReference type="GO" id="GO:0015421">
    <property type="term" value="F:ABC-type oligopeptide transporter activity"/>
    <property type="evidence" value="ECO:0007669"/>
    <property type="project" value="TreeGrafter"/>
</dbReference>
<dbReference type="Pfam" id="PF00005">
    <property type="entry name" value="ABC_tran"/>
    <property type="match status" value="1"/>
</dbReference>
<evidence type="ECO:0000259" key="11">
    <source>
        <dbReference type="PROSITE" id="PS50929"/>
    </source>
</evidence>
<dbReference type="STRING" id="655355.SAMN05216283_11365"/>
<dbReference type="EMBL" id="FONW01000013">
    <property type="protein sequence ID" value="SFF70079.1"/>
    <property type="molecule type" value="Genomic_DNA"/>
</dbReference>
<dbReference type="RefSeq" id="WP_093921321.1">
    <property type="nucleotide sequence ID" value="NZ_FONW01000013.1"/>
</dbReference>
<protein>
    <submittedName>
        <fullName evidence="12">ATP-binding cassette, subfamily B</fullName>
    </submittedName>
</protein>
<gene>
    <name evidence="12" type="ORF">SAMN05216283_11365</name>
</gene>
<dbReference type="Gene3D" id="3.40.50.300">
    <property type="entry name" value="P-loop containing nucleotide triphosphate hydrolases"/>
    <property type="match status" value="1"/>
</dbReference>
<dbReference type="GO" id="GO:0016887">
    <property type="term" value="F:ATP hydrolysis activity"/>
    <property type="evidence" value="ECO:0007669"/>
    <property type="project" value="InterPro"/>
</dbReference>
<dbReference type="GO" id="GO:0005886">
    <property type="term" value="C:plasma membrane"/>
    <property type="evidence" value="ECO:0007669"/>
    <property type="project" value="UniProtKB-SubCell"/>
</dbReference>
<evidence type="ECO:0000313" key="12">
    <source>
        <dbReference type="EMBL" id="SFF70079.1"/>
    </source>
</evidence>
<feature type="transmembrane region" description="Helical" evidence="9">
    <location>
        <begin position="21"/>
        <end position="41"/>
    </location>
</feature>
<dbReference type="FunFam" id="3.40.50.300:FF:000221">
    <property type="entry name" value="Multidrug ABC transporter ATP-binding protein"/>
    <property type="match status" value="1"/>
</dbReference>
<dbReference type="PROSITE" id="PS50893">
    <property type="entry name" value="ABC_TRANSPORTER_2"/>
    <property type="match status" value="1"/>
</dbReference>
<proteinExistence type="predicted"/>
<feature type="transmembrane region" description="Helical" evidence="9">
    <location>
        <begin position="133"/>
        <end position="154"/>
    </location>
</feature>
<evidence type="ECO:0000256" key="5">
    <source>
        <dbReference type="ARBA" id="ARBA00022741"/>
    </source>
</evidence>
<dbReference type="CDD" id="cd07346">
    <property type="entry name" value="ABC_6TM_exporters"/>
    <property type="match status" value="1"/>
</dbReference>
<keyword evidence="8 9" id="KW-0472">Membrane</keyword>
<reference evidence="12 13" key="1">
    <citation type="submission" date="2016-10" db="EMBL/GenBank/DDBJ databases">
        <authorList>
            <person name="de Groot N.N."/>
        </authorList>
    </citation>
    <scope>NUCLEOTIDE SEQUENCE [LARGE SCALE GENOMIC DNA]</scope>
    <source>
        <strain evidence="12 13">CGMCC 1.9156</strain>
    </source>
</reference>
<dbReference type="InterPro" id="IPR036640">
    <property type="entry name" value="ABC1_TM_sf"/>
</dbReference>
<keyword evidence="7 9" id="KW-1133">Transmembrane helix</keyword>
<dbReference type="Gene3D" id="1.20.1560.10">
    <property type="entry name" value="ABC transporter type 1, transmembrane domain"/>
    <property type="match status" value="1"/>
</dbReference>
<dbReference type="InterPro" id="IPR039421">
    <property type="entry name" value="Type_1_exporter"/>
</dbReference>
<evidence type="ECO:0000256" key="9">
    <source>
        <dbReference type="SAM" id="Phobius"/>
    </source>
</evidence>
<keyword evidence="2" id="KW-0813">Transport</keyword>
<feature type="transmembrane region" description="Helical" evidence="9">
    <location>
        <begin position="274"/>
        <end position="293"/>
    </location>
</feature>
<evidence type="ECO:0000256" key="6">
    <source>
        <dbReference type="ARBA" id="ARBA00022840"/>
    </source>
</evidence>
<keyword evidence="4 9" id="KW-0812">Transmembrane</keyword>
<dbReference type="AlphaFoldDB" id="A0A1I2KUS7"/>
<dbReference type="InterPro" id="IPR011527">
    <property type="entry name" value="ABC1_TM_dom"/>
</dbReference>
<name>A0A1I2KUS7_9BACT</name>
<dbReference type="InterPro" id="IPR027417">
    <property type="entry name" value="P-loop_NTPase"/>
</dbReference>
<evidence type="ECO:0000256" key="4">
    <source>
        <dbReference type="ARBA" id="ARBA00022692"/>
    </source>
</evidence>
<comment type="subcellular location">
    <subcellularLocation>
        <location evidence="1">Cell membrane</location>
        <topology evidence="1">Multi-pass membrane protein</topology>
    </subcellularLocation>
</comment>
<keyword evidence="5" id="KW-0547">Nucleotide-binding</keyword>
<evidence type="ECO:0000256" key="8">
    <source>
        <dbReference type="ARBA" id="ARBA00023136"/>
    </source>
</evidence>
<feature type="transmembrane region" description="Helical" evidence="9">
    <location>
        <begin position="160"/>
        <end position="179"/>
    </location>
</feature>
<feature type="domain" description="ABC transporter" evidence="10">
    <location>
        <begin position="336"/>
        <end position="569"/>
    </location>
</feature>
<dbReference type="SUPFAM" id="SSF52540">
    <property type="entry name" value="P-loop containing nucleoside triphosphate hydrolases"/>
    <property type="match status" value="1"/>
</dbReference>
<dbReference type="Pfam" id="PF00664">
    <property type="entry name" value="ABC_membrane"/>
    <property type="match status" value="1"/>
</dbReference>
<dbReference type="InterPro" id="IPR003439">
    <property type="entry name" value="ABC_transporter-like_ATP-bd"/>
</dbReference>
<dbReference type="PANTHER" id="PTHR43394:SF1">
    <property type="entry name" value="ATP-BINDING CASSETTE SUB-FAMILY B MEMBER 10, MITOCHONDRIAL"/>
    <property type="match status" value="1"/>
</dbReference>
<dbReference type="InterPro" id="IPR003593">
    <property type="entry name" value="AAA+_ATPase"/>
</dbReference>
<dbReference type="PANTHER" id="PTHR43394">
    <property type="entry name" value="ATP-DEPENDENT PERMEASE MDL1, MITOCHONDRIAL"/>
    <property type="match status" value="1"/>
</dbReference>
<dbReference type="GO" id="GO:0005524">
    <property type="term" value="F:ATP binding"/>
    <property type="evidence" value="ECO:0007669"/>
    <property type="project" value="UniProtKB-KW"/>
</dbReference>